<accession>A0ABT5UES2</accession>
<dbReference type="Proteomes" id="UP001528823">
    <property type="component" value="Unassembled WGS sequence"/>
</dbReference>
<dbReference type="RefSeq" id="WP_274690338.1">
    <property type="nucleotide sequence ID" value="NZ_JAPMOU010000027.1"/>
</dbReference>
<evidence type="ECO:0000313" key="2">
    <source>
        <dbReference type="Proteomes" id="UP001528823"/>
    </source>
</evidence>
<sequence>MLLSEIENKKNAINKIKPENIIIHQVTIIELAKLNAAGLSQDIIDHLNNEPVFPYFFPLRATWDELSSLENLEVLTIDNMFK</sequence>
<comment type="caution">
    <text evidence="1">The sequence shown here is derived from an EMBL/GenBank/DDBJ whole genome shotgun (WGS) entry which is preliminary data.</text>
</comment>
<organism evidence="1 2">
    <name type="scientific">Spartinivicinus poritis</name>
    <dbReference type="NCBI Taxonomy" id="2994640"/>
    <lineage>
        <taxon>Bacteria</taxon>
        <taxon>Pseudomonadati</taxon>
        <taxon>Pseudomonadota</taxon>
        <taxon>Gammaproteobacteria</taxon>
        <taxon>Oceanospirillales</taxon>
        <taxon>Zooshikellaceae</taxon>
        <taxon>Spartinivicinus</taxon>
    </lineage>
</organism>
<protein>
    <submittedName>
        <fullName evidence="1">Uncharacterized protein</fullName>
    </submittedName>
</protein>
<name>A0ABT5UES2_9GAMM</name>
<dbReference type="EMBL" id="JAPMOU010000027">
    <property type="protein sequence ID" value="MDE1464007.1"/>
    <property type="molecule type" value="Genomic_DNA"/>
</dbReference>
<reference evidence="1 2" key="1">
    <citation type="submission" date="2022-11" db="EMBL/GenBank/DDBJ databases">
        <title>Spartinivicinus poritis sp. nov., isolated from scleractinian coral Porites lutea.</title>
        <authorList>
            <person name="Zhang G."/>
            <person name="Cai L."/>
            <person name="Wei Q."/>
        </authorList>
    </citation>
    <scope>NUCLEOTIDE SEQUENCE [LARGE SCALE GENOMIC DNA]</scope>
    <source>
        <strain evidence="1 2">A2-2</strain>
    </source>
</reference>
<evidence type="ECO:0000313" key="1">
    <source>
        <dbReference type="EMBL" id="MDE1464007.1"/>
    </source>
</evidence>
<gene>
    <name evidence="1" type="ORF">ORQ98_18800</name>
</gene>
<keyword evidence="2" id="KW-1185">Reference proteome</keyword>
<proteinExistence type="predicted"/>